<proteinExistence type="predicted"/>
<evidence type="ECO:0000313" key="2">
    <source>
        <dbReference type="Ensembl" id="ENSMPUP00000011316.1"/>
    </source>
</evidence>
<dbReference type="AlphaFoldDB" id="M3YJ09"/>
<dbReference type="Ensembl" id="ENSMPUT00000011504.1">
    <property type="protein sequence ID" value="ENSMPUP00000011316.1"/>
    <property type="gene ID" value="ENSMPUG00000011408.1"/>
</dbReference>
<name>M3YJ09_MUSPF</name>
<reference evidence="2" key="1">
    <citation type="submission" date="2024-06" db="UniProtKB">
        <authorList>
            <consortium name="Ensembl"/>
        </authorList>
    </citation>
    <scope>IDENTIFICATION</scope>
</reference>
<accession>M3YJ09</accession>
<protein>
    <submittedName>
        <fullName evidence="2">Uncharacterized protein</fullName>
    </submittedName>
</protein>
<feature type="region of interest" description="Disordered" evidence="1">
    <location>
        <begin position="1"/>
        <end position="20"/>
    </location>
</feature>
<feature type="compositionally biased region" description="Polar residues" evidence="1">
    <location>
        <begin position="1"/>
        <end position="18"/>
    </location>
</feature>
<dbReference type="EMBL" id="AEYP01044033">
    <property type="status" value="NOT_ANNOTATED_CDS"/>
    <property type="molecule type" value="Genomic_DNA"/>
</dbReference>
<evidence type="ECO:0000256" key="1">
    <source>
        <dbReference type="SAM" id="MobiDB-lite"/>
    </source>
</evidence>
<dbReference type="HOGENOM" id="CLU_2653888_0_0_1"/>
<organism evidence="2">
    <name type="scientific">Mustela putorius furo</name>
    <name type="common">European domestic ferret</name>
    <name type="synonym">Mustela furo</name>
    <dbReference type="NCBI Taxonomy" id="9669"/>
    <lineage>
        <taxon>Eukaryota</taxon>
        <taxon>Metazoa</taxon>
        <taxon>Chordata</taxon>
        <taxon>Craniata</taxon>
        <taxon>Vertebrata</taxon>
        <taxon>Euteleostomi</taxon>
        <taxon>Mammalia</taxon>
        <taxon>Eutheria</taxon>
        <taxon>Laurasiatheria</taxon>
        <taxon>Carnivora</taxon>
        <taxon>Caniformia</taxon>
        <taxon>Musteloidea</taxon>
        <taxon>Mustelidae</taxon>
        <taxon>Mustelinae</taxon>
        <taxon>Mustela</taxon>
    </lineage>
</organism>
<sequence length="76" mass="8342">MPTLSSHGLSAASPTRASNLREPSPCLLVLVAFCPAAPQRRPCPPSLSSQRCLCTPSCRWHLKECIDHQHLSQNFC</sequence>
<dbReference type="InParanoid" id="M3YJ09"/>